<evidence type="ECO:0000313" key="4">
    <source>
        <dbReference type="Proteomes" id="UP001193389"/>
    </source>
</evidence>
<feature type="chain" id="PRO_5024335391" evidence="1">
    <location>
        <begin position="29"/>
        <end position="301"/>
    </location>
</feature>
<dbReference type="PROSITE" id="PS51318">
    <property type="entry name" value="TAT"/>
    <property type="match status" value="1"/>
</dbReference>
<evidence type="ECO:0000313" key="3">
    <source>
        <dbReference type="EMBL" id="BBE17374.1"/>
    </source>
</evidence>
<keyword evidence="1" id="KW-0732">Signal</keyword>
<dbReference type="EMBL" id="AP018694">
    <property type="protein sequence ID" value="BBE17374.1"/>
    <property type="molecule type" value="Genomic_DNA"/>
</dbReference>
<organism evidence="3 4">
    <name type="scientific">Aquipluma nitroreducens</name>
    <dbReference type="NCBI Taxonomy" id="2010828"/>
    <lineage>
        <taxon>Bacteria</taxon>
        <taxon>Pseudomonadati</taxon>
        <taxon>Bacteroidota</taxon>
        <taxon>Bacteroidia</taxon>
        <taxon>Marinilabiliales</taxon>
        <taxon>Prolixibacteraceae</taxon>
        <taxon>Aquipluma</taxon>
    </lineage>
</organism>
<proteinExistence type="predicted"/>
<dbReference type="PANTHER" id="PTHR12110">
    <property type="entry name" value="HYDROXYPYRUVATE ISOMERASE"/>
    <property type="match status" value="1"/>
</dbReference>
<gene>
    <name evidence="3" type="ORF">AQPE_1524</name>
</gene>
<keyword evidence="3" id="KW-0413">Isomerase</keyword>
<dbReference type="Proteomes" id="UP001193389">
    <property type="component" value="Chromosome"/>
</dbReference>
<feature type="domain" description="Xylose isomerase-like TIM barrel" evidence="2">
    <location>
        <begin position="57"/>
        <end position="297"/>
    </location>
</feature>
<dbReference type="InterPro" id="IPR006311">
    <property type="entry name" value="TAT_signal"/>
</dbReference>
<accession>A0A5K7S7S5</accession>
<dbReference type="RefSeq" id="WP_318350377.1">
    <property type="nucleotide sequence ID" value="NZ_AP018694.1"/>
</dbReference>
<dbReference type="InterPro" id="IPR013022">
    <property type="entry name" value="Xyl_isomerase-like_TIM-brl"/>
</dbReference>
<dbReference type="Pfam" id="PF01261">
    <property type="entry name" value="AP_endonuc_2"/>
    <property type="match status" value="1"/>
</dbReference>
<dbReference type="KEGG" id="anf:AQPE_1524"/>
<dbReference type="InterPro" id="IPR050312">
    <property type="entry name" value="IolE/XylAMocC-like"/>
</dbReference>
<sequence length="301" mass="34053">MKTSRRSFIQKSAVLLAGTALLSKAAFASFKSDEIVGLQLYSVRDDMKKDPMGTLTQLAKMGYTHVEHANYIDRKFYGFSAKEFKKVLDDLGLKMPSGHTVMGKNHWDAAKKDFTDAWKYTVEDAAYMGQKYVISPWMDESMRKTYDDLMVYLDVFAQCGDLCKKSGMKFGYHNHWAEFTEELNGMKLFDIMMKTLDVNKVVMQLDIGNMYIGGAKALDVISKYPGKFELIHVKDEIASTNAEKWESAILGKGIIPVKEVLDICRKTGGTQVYIIEQEAYQGKAPIACVKEDLEIIKGWGY</sequence>
<dbReference type="Gene3D" id="3.20.20.150">
    <property type="entry name" value="Divalent-metal-dependent TIM barrel enzymes"/>
    <property type="match status" value="1"/>
</dbReference>
<reference evidence="3" key="1">
    <citation type="journal article" date="2020" name="Int. J. Syst. Evol. Microbiol.">
        <title>Aquipluma nitroreducens gen. nov. sp. nov., a novel facultatively anaerobic bacterium isolated from a freshwater lake.</title>
        <authorList>
            <person name="Watanabe M."/>
            <person name="Kojima H."/>
            <person name="Fukui M."/>
        </authorList>
    </citation>
    <scope>NUCLEOTIDE SEQUENCE</scope>
    <source>
        <strain evidence="3">MeG22</strain>
    </source>
</reference>
<dbReference type="GO" id="GO:0016853">
    <property type="term" value="F:isomerase activity"/>
    <property type="evidence" value="ECO:0007669"/>
    <property type="project" value="UniProtKB-KW"/>
</dbReference>
<dbReference type="AlphaFoldDB" id="A0A5K7S7S5"/>
<feature type="signal peptide" evidence="1">
    <location>
        <begin position="1"/>
        <end position="28"/>
    </location>
</feature>
<keyword evidence="4" id="KW-1185">Reference proteome</keyword>
<dbReference type="InterPro" id="IPR036237">
    <property type="entry name" value="Xyl_isomerase-like_sf"/>
</dbReference>
<name>A0A5K7S7S5_9BACT</name>
<dbReference type="SUPFAM" id="SSF51658">
    <property type="entry name" value="Xylose isomerase-like"/>
    <property type="match status" value="1"/>
</dbReference>
<dbReference type="PANTHER" id="PTHR12110:SF41">
    <property type="entry name" value="INOSOSE DEHYDRATASE"/>
    <property type="match status" value="1"/>
</dbReference>
<evidence type="ECO:0000259" key="2">
    <source>
        <dbReference type="Pfam" id="PF01261"/>
    </source>
</evidence>
<protein>
    <submittedName>
        <fullName evidence="3">Sugar phosphate isomerase/epimerase</fullName>
    </submittedName>
</protein>
<evidence type="ECO:0000256" key="1">
    <source>
        <dbReference type="SAM" id="SignalP"/>
    </source>
</evidence>